<reference evidence="2" key="1">
    <citation type="journal article" date="2017" name="J. Phycol.">
        <title>Analysis of chloroplast genomes and a supermatrix inform reclassification of the Rhodomelaceae (Rhodophyta).</title>
        <authorList>
            <person name="Diaz-Tapia P."/>
            <person name="Maggs C.A."/>
            <person name="West J.A."/>
            <person name="Verbruggen H."/>
        </authorList>
    </citation>
    <scope>NUCLEOTIDE SEQUENCE</scope>
    <source>
        <strain evidence="2">PD899</strain>
    </source>
</reference>
<dbReference type="Pfam" id="PF13545">
    <property type="entry name" value="HTH_Crp_2"/>
    <property type="match status" value="1"/>
</dbReference>
<accession>A0A1Z1MHX2</accession>
<dbReference type="Gene3D" id="1.10.10.10">
    <property type="entry name" value="Winged helix-like DNA-binding domain superfamily/Winged helix DNA-binding domain"/>
    <property type="match status" value="1"/>
</dbReference>
<evidence type="ECO:0000259" key="1">
    <source>
        <dbReference type="PROSITE" id="PS51063"/>
    </source>
</evidence>
<dbReference type="InterPro" id="IPR012318">
    <property type="entry name" value="HTH_CRP"/>
</dbReference>
<geneLocation type="chloroplast" evidence="2"/>
<dbReference type="AlphaFoldDB" id="A0A1Z1MHX2"/>
<dbReference type="EMBL" id="MF101438">
    <property type="protein sequence ID" value="ARW65680.1"/>
    <property type="molecule type" value="Genomic_DNA"/>
</dbReference>
<protein>
    <submittedName>
        <fullName evidence="2">Global nitrogen transcriptional regulator</fullName>
    </submittedName>
</protein>
<dbReference type="GO" id="GO:0003677">
    <property type="term" value="F:DNA binding"/>
    <property type="evidence" value="ECO:0007669"/>
    <property type="project" value="InterPro"/>
</dbReference>
<feature type="domain" description="HTH crp-type" evidence="1">
    <location>
        <begin position="129"/>
        <end position="202"/>
    </location>
</feature>
<name>A0A1Z1MHX2_9FLOR</name>
<keyword evidence="2" id="KW-0934">Plastid</keyword>
<dbReference type="SMART" id="SM00419">
    <property type="entry name" value="HTH_CRP"/>
    <property type="match status" value="1"/>
</dbReference>
<dbReference type="InterPro" id="IPR036388">
    <property type="entry name" value="WH-like_DNA-bd_sf"/>
</dbReference>
<keyword evidence="2" id="KW-0150">Chloroplast</keyword>
<dbReference type="InterPro" id="IPR036390">
    <property type="entry name" value="WH_DNA-bd_sf"/>
</dbReference>
<dbReference type="RefSeq" id="YP_009396494.1">
    <property type="nucleotide sequence ID" value="NC_035282.1"/>
</dbReference>
<sequence length="207" mass="24253">MQWMKFLSINKSKYYIYKLNKLDHLVVTNNNHDQNKIIIILYGITSIVKTFSNKETIPIAILSKNNIFISKTKDNSTYYKLIALDLTYIITFNSNIDNKNFKIQKLNTIEYYINTLEKYENMNQIIVERQSKTRIFQLIILICLQFGTIKKNMITIPFKLSQEYIAIMTGLSRNTVNKVVSILYKKGIIGTDKKTFNIINIINTNLK</sequence>
<gene>
    <name evidence="2" type="primary">ntcA</name>
</gene>
<dbReference type="SUPFAM" id="SSF46785">
    <property type="entry name" value="Winged helix' DNA-binding domain"/>
    <property type="match status" value="1"/>
</dbReference>
<proteinExistence type="predicted"/>
<organism evidence="2">
    <name type="scientific">Polysiphonia scopulorum</name>
    <dbReference type="NCBI Taxonomy" id="257860"/>
    <lineage>
        <taxon>Eukaryota</taxon>
        <taxon>Rhodophyta</taxon>
        <taxon>Florideophyceae</taxon>
        <taxon>Rhodymeniophycidae</taxon>
        <taxon>Ceramiales</taxon>
        <taxon>Rhodomelaceae</taxon>
        <taxon>Polysiphonioideae</taxon>
        <taxon>Polysiphonia</taxon>
    </lineage>
</organism>
<dbReference type="GeneID" id="33358694"/>
<dbReference type="GO" id="GO:0006355">
    <property type="term" value="P:regulation of DNA-templated transcription"/>
    <property type="evidence" value="ECO:0007669"/>
    <property type="project" value="InterPro"/>
</dbReference>
<dbReference type="PROSITE" id="PS51063">
    <property type="entry name" value="HTH_CRP_2"/>
    <property type="match status" value="1"/>
</dbReference>
<evidence type="ECO:0000313" key="2">
    <source>
        <dbReference type="EMBL" id="ARW65680.1"/>
    </source>
</evidence>